<dbReference type="Proteomes" id="UP001501410">
    <property type="component" value="Unassembled WGS sequence"/>
</dbReference>
<protein>
    <recommendedName>
        <fullName evidence="6">Insulinase family protein</fullName>
    </recommendedName>
</protein>
<evidence type="ECO:0000313" key="5">
    <source>
        <dbReference type="Proteomes" id="UP001501410"/>
    </source>
</evidence>
<feature type="domain" description="Peptidase M16 C-terminal" evidence="3">
    <location>
        <begin position="199"/>
        <end position="375"/>
    </location>
</feature>
<evidence type="ECO:0000256" key="1">
    <source>
        <dbReference type="SAM" id="SignalP"/>
    </source>
</evidence>
<dbReference type="EMBL" id="BAABEZ010000001">
    <property type="protein sequence ID" value="GAA4448420.1"/>
    <property type="molecule type" value="Genomic_DNA"/>
</dbReference>
<evidence type="ECO:0000259" key="2">
    <source>
        <dbReference type="Pfam" id="PF00675"/>
    </source>
</evidence>
<dbReference type="InterPro" id="IPR050361">
    <property type="entry name" value="MPP/UQCRC_Complex"/>
</dbReference>
<dbReference type="Gene3D" id="3.30.830.10">
    <property type="entry name" value="Metalloenzyme, LuxS/M16 peptidase-like"/>
    <property type="match status" value="2"/>
</dbReference>
<dbReference type="SUPFAM" id="SSF63411">
    <property type="entry name" value="LuxS/MPP-like metallohydrolase"/>
    <property type="match status" value="2"/>
</dbReference>
<feature type="domain" description="Peptidase M16 N-terminal" evidence="2">
    <location>
        <begin position="80"/>
        <end position="168"/>
    </location>
</feature>
<comment type="caution">
    <text evidence="4">The sequence shown here is derived from an EMBL/GenBank/DDBJ whole genome shotgun (WGS) entry which is preliminary data.</text>
</comment>
<feature type="signal peptide" evidence="1">
    <location>
        <begin position="1"/>
        <end position="19"/>
    </location>
</feature>
<gene>
    <name evidence="4" type="ORF">GCM10023092_00960</name>
</gene>
<accession>A0ABP8MGI3</accession>
<dbReference type="Pfam" id="PF05193">
    <property type="entry name" value="Peptidase_M16_C"/>
    <property type="match status" value="1"/>
</dbReference>
<evidence type="ECO:0000259" key="3">
    <source>
        <dbReference type="Pfam" id="PF05193"/>
    </source>
</evidence>
<organism evidence="4 5">
    <name type="scientific">Rurimicrobium arvi</name>
    <dbReference type="NCBI Taxonomy" id="2049916"/>
    <lineage>
        <taxon>Bacteria</taxon>
        <taxon>Pseudomonadati</taxon>
        <taxon>Bacteroidota</taxon>
        <taxon>Chitinophagia</taxon>
        <taxon>Chitinophagales</taxon>
        <taxon>Chitinophagaceae</taxon>
        <taxon>Rurimicrobium</taxon>
    </lineage>
</organism>
<evidence type="ECO:0000313" key="4">
    <source>
        <dbReference type="EMBL" id="GAA4448420.1"/>
    </source>
</evidence>
<dbReference type="InterPro" id="IPR007863">
    <property type="entry name" value="Peptidase_M16_C"/>
</dbReference>
<dbReference type="PANTHER" id="PTHR11851">
    <property type="entry name" value="METALLOPROTEASE"/>
    <property type="match status" value="1"/>
</dbReference>
<feature type="chain" id="PRO_5047438809" description="Insulinase family protein" evidence="1">
    <location>
        <begin position="20"/>
        <end position="691"/>
    </location>
</feature>
<dbReference type="RefSeq" id="WP_344821581.1">
    <property type="nucleotide sequence ID" value="NZ_BAABEZ010000001.1"/>
</dbReference>
<dbReference type="InterPro" id="IPR011249">
    <property type="entry name" value="Metalloenz_LuxS/M16"/>
</dbReference>
<evidence type="ECO:0008006" key="6">
    <source>
        <dbReference type="Google" id="ProtNLM"/>
    </source>
</evidence>
<sequence>MKKITCSILALSLAIVAGAQTLDRSQRPKPGPAPEIKLGKTETFTLPNGLKVFVVENHKLPTVSFSIQLDIRQELQGSMTGYSDFVGELLTSGTKTRSKEKLNEDIDYIGASISANAEGVFAFGLKKNMNKILELMSDVTLNSDFQQKELDKLKTQALSGLETSKNDPDAMMANVSKVLNYTTNHPYGEVETEATINAITLERCKSYYQTYFRPNVAYMAVVGDITAAEVKPLLTKYFGAWEKKDVPVAVYSPVEAPLSPKVAFVPREGAVQSVISITSPIELKPGGQDEFAAKVANTVLGGGSQGRLFLNLREKHAWTYGSYSSLNTDILVGNFEAEAKARNPVTDSSIAEIIAEMNRLKTESVDKESLQNTINYIGGNFAISLESPQRIAQMAINIQRYKLPADYYQNYLKNLSAVTASDVQTAAQKYMDPAHMNIIIVGSKDEVAAKVARFAKNNKITYYDNYGNIIVPSETKSAGNVKAEDVLKKYADAIGGEKAINNLKDIKMIRKGSMQGSEITIATYMKGNNKLKNVVTANANGQIFTIQRMVLNGDKGTKEGGGQGASAMNAEEIAEAKEQADMQAELHPAQYGSTYAVKGIVKLNDKDAYWVEETNKKGEKSSSYYEVETGYLVKKAEAGDADGPGQIIEFGNYKEVPGTGYKVPYTMKLMGGEFTIQTVEVNKGIPDKEFE</sequence>
<reference evidence="5" key="1">
    <citation type="journal article" date="2019" name="Int. J. Syst. Evol. Microbiol.">
        <title>The Global Catalogue of Microorganisms (GCM) 10K type strain sequencing project: providing services to taxonomists for standard genome sequencing and annotation.</title>
        <authorList>
            <consortium name="The Broad Institute Genomics Platform"/>
            <consortium name="The Broad Institute Genome Sequencing Center for Infectious Disease"/>
            <person name="Wu L."/>
            <person name="Ma J."/>
        </authorList>
    </citation>
    <scope>NUCLEOTIDE SEQUENCE [LARGE SCALE GENOMIC DNA]</scope>
    <source>
        <strain evidence="5">JCM 31921</strain>
    </source>
</reference>
<proteinExistence type="predicted"/>
<dbReference type="Pfam" id="PF00675">
    <property type="entry name" value="Peptidase_M16"/>
    <property type="match status" value="1"/>
</dbReference>
<dbReference type="InterPro" id="IPR011765">
    <property type="entry name" value="Pept_M16_N"/>
</dbReference>
<keyword evidence="5" id="KW-1185">Reference proteome</keyword>
<name>A0ABP8MGI3_9BACT</name>
<keyword evidence="1" id="KW-0732">Signal</keyword>
<dbReference type="PANTHER" id="PTHR11851:SF224">
    <property type="entry name" value="PROCESSING PROTEASE"/>
    <property type="match status" value="1"/>
</dbReference>